<protein>
    <recommendedName>
        <fullName evidence="3">Carboxylic ester hydrolase</fullName>
        <ecNumber evidence="3">3.1.1.-</ecNumber>
    </recommendedName>
</protein>
<evidence type="ECO:0000256" key="2">
    <source>
        <dbReference type="ARBA" id="ARBA00022801"/>
    </source>
</evidence>
<evidence type="ECO:0000313" key="6">
    <source>
        <dbReference type="Proteomes" id="UP000447873"/>
    </source>
</evidence>
<proteinExistence type="inferred from homology"/>
<name>A0A8H3V1K7_VENIN</name>
<dbReference type="Pfam" id="PF00135">
    <property type="entry name" value="COesterase"/>
    <property type="match status" value="2"/>
</dbReference>
<dbReference type="EC" id="3.1.1.-" evidence="3"/>
<reference evidence="5 6" key="1">
    <citation type="submission" date="2018-12" db="EMBL/GenBank/DDBJ databases">
        <title>Venturia inaequalis Genome Resource.</title>
        <authorList>
            <person name="Lichtner F.J."/>
        </authorList>
    </citation>
    <scope>NUCLEOTIDE SEQUENCE [LARGE SCALE GENOMIC DNA]</scope>
    <source>
        <strain evidence="5 6">120213</strain>
    </source>
</reference>
<dbReference type="GO" id="GO:0016787">
    <property type="term" value="F:hydrolase activity"/>
    <property type="evidence" value="ECO:0007669"/>
    <property type="project" value="UniProtKB-KW"/>
</dbReference>
<organism evidence="5 6">
    <name type="scientific">Venturia inaequalis</name>
    <name type="common">Apple scab fungus</name>
    <dbReference type="NCBI Taxonomy" id="5025"/>
    <lineage>
        <taxon>Eukaryota</taxon>
        <taxon>Fungi</taxon>
        <taxon>Dikarya</taxon>
        <taxon>Ascomycota</taxon>
        <taxon>Pezizomycotina</taxon>
        <taxon>Dothideomycetes</taxon>
        <taxon>Pleosporomycetidae</taxon>
        <taxon>Venturiales</taxon>
        <taxon>Venturiaceae</taxon>
        <taxon>Venturia</taxon>
    </lineage>
</organism>
<feature type="domain" description="Carboxylesterase type B" evidence="4">
    <location>
        <begin position="357"/>
        <end position="469"/>
    </location>
</feature>
<keyword evidence="2 3" id="KW-0378">Hydrolase</keyword>
<evidence type="ECO:0000256" key="3">
    <source>
        <dbReference type="RuleBase" id="RU361235"/>
    </source>
</evidence>
<evidence type="ECO:0000259" key="4">
    <source>
        <dbReference type="Pfam" id="PF00135"/>
    </source>
</evidence>
<sequence length="518" mass="55832">MLSLLLYSAAVLSLTAIGAAGDTWQVGQAVKTASGDVTGRPANYAGNEQVSEYLGIPYAAPPVGNLRWLAPQPYQANGTIAANKFGPYGLRLSKSCPQGNAASMNEDCLTLNIWTKPQTGERSKAVLVSIYGGGFNAGSSNTRYLIGSPLANKQDVVVVSMNYRLNVFGFPGAPGLKHQNLGMRDIRASVEWIRDNIAQFGGDPKRITLFGESAGGGATDYYSFAYDKDPIVNAFIPQSGSVWTRGIADDSNLDFWYKVASKAGCGGAEAGEKTVECMRGKSWKEIMKQVPTGPRAPKLSFGPTYDEEIIFKDYDARAKAGLFAKVPVFTGNTDNEGGFFKLLRPRMSKPDVQAMNLCFTCVALKSAKARVDHKVPIWRYRFFGDFENNRHFAGEGAYHGSELPLVFGTPKAKEKINAPSTDTAVEAELTKTMMTAWAAFAKDPENGLLKLGYPQYDPKKETLIKFGFQGGAGAVVGNVDEYDAECTKYENSNDAIDVVMARSGPVVDLPKGVGAAAE</sequence>
<dbReference type="PANTHER" id="PTHR11559">
    <property type="entry name" value="CARBOXYLESTERASE"/>
    <property type="match status" value="1"/>
</dbReference>
<accession>A0A8H3V1K7</accession>
<evidence type="ECO:0000256" key="1">
    <source>
        <dbReference type="ARBA" id="ARBA00005964"/>
    </source>
</evidence>
<dbReference type="InterPro" id="IPR002018">
    <property type="entry name" value="CarbesteraseB"/>
</dbReference>
<comment type="caution">
    <text evidence="5">The sequence shown here is derived from an EMBL/GenBank/DDBJ whole genome shotgun (WGS) entry which is preliminary data.</text>
</comment>
<comment type="similarity">
    <text evidence="1 3">Belongs to the type-B carboxylesterase/lipase family.</text>
</comment>
<dbReference type="SUPFAM" id="SSF53474">
    <property type="entry name" value="alpha/beta-Hydrolases"/>
    <property type="match status" value="1"/>
</dbReference>
<dbReference type="InterPro" id="IPR019826">
    <property type="entry name" value="Carboxylesterase_B_AS"/>
</dbReference>
<dbReference type="EMBL" id="WNWS01000103">
    <property type="protein sequence ID" value="KAE9980461.1"/>
    <property type="molecule type" value="Genomic_DNA"/>
</dbReference>
<dbReference type="PROSITE" id="PS00122">
    <property type="entry name" value="CARBOXYLESTERASE_B_1"/>
    <property type="match status" value="1"/>
</dbReference>
<gene>
    <name evidence="5" type="ORF">EG328_000280</name>
</gene>
<evidence type="ECO:0000313" key="5">
    <source>
        <dbReference type="EMBL" id="KAE9980461.1"/>
    </source>
</evidence>
<feature type="domain" description="Carboxylesterase type B" evidence="4">
    <location>
        <begin position="29"/>
        <end position="342"/>
    </location>
</feature>
<feature type="signal peptide" evidence="3">
    <location>
        <begin position="1"/>
        <end position="20"/>
    </location>
</feature>
<feature type="chain" id="PRO_5034749719" description="Carboxylic ester hydrolase" evidence="3">
    <location>
        <begin position="21"/>
        <end position="518"/>
    </location>
</feature>
<keyword evidence="3" id="KW-0732">Signal</keyword>
<dbReference type="InterPro" id="IPR050309">
    <property type="entry name" value="Type-B_Carboxylest/Lipase"/>
</dbReference>
<dbReference type="Proteomes" id="UP000447873">
    <property type="component" value="Unassembled WGS sequence"/>
</dbReference>
<dbReference type="AlphaFoldDB" id="A0A8H3V1K7"/>
<dbReference type="InterPro" id="IPR029058">
    <property type="entry name" value="AB_hydrolase_fold"/>
</dbReference>
<dbReference type="Gene3D" id="3.40.50.1820">
    <property type="entry name" value="alpha/beta hydrolase"/>
    <property type="match status" value="2"/>
</dbReference>